<dbReference type="EMBL" id="OU895878">
    <property type="protein sequence ID" value="CAG9805040.1"/>
    <property type="molecule type" value="Genomic_DNA"/>
</dbReference>
<evidence type="ECO:0000256" key="11">
    <source>
        <dbReference type="SAM" id="Phobius"/>
    </source>
</evidence>
<dbReference type="PANTHER" id="PTHR11616">
    <property type="entry name" value="SODIUM/CHLORIDE DEPENDENT TRANSPORTER"/>
    <property type="match status" value="1"/>
</dbReference>
<keyword evidence="8" id="KW-0915">Sodium</keyword>
<evidence type="ECO:0000313" key="13">
    <source>
        <dbReference type="Proteomes" id="UP001153620"/>
    </source>
</evidence>
<sequence length="640" mass="72087">MTGNMEDKLKSSPLYFPVADKDTRTSIPRDSSSANLIQKRNNWSRPIEFILSCLSYAIGLGNIWRFPFLAFRNGGGAFLIPYLLSAIFIGMPILFAELIVGQYSGLGPIKAYEFLAPLFKGLGYSTLIVITFVSIYYMLIIAWVLFYLYTSFFPSMTWGRCDNEWNTENCYSILEDVKCRDYNVGNDSDKIFYRGQCRNVSDICKSIGLVGINATHCFNSTISENIPIYRIINRTLSSEEFYYENVLGLSDASWENWGWPRWQLVLCFLIGWIMVYLCLAKGIHSIGKVAYFTSTFPYLVLAALFVRALTLPGSYEGILFYIIPDWEKLLSPGVWGDASSQIFYSLGLGCGSLVALSSYSKFNNNCHYDSIFISIVSFATALFGGFVVFATLGFLAHSMQEPIETIVTSGPGLTFITYPEAILLMPGSQAWAILFFLMMLTLGLGSQFPGVQMISTSIIDHWPHLRNQEWKVTAGVCMGCFVAGLPMTCKGGIYLFTLMEWHTASWAILLIGAGEVVIFSWVYGMERTYDSICEMGMKFCKATKFFWSSVWMVITPIGSVGIFIFILTDLGSTKFRDYVFPVWADTLGWMFGLSTLLPFVLFGAYSWIRTKDRKLLLEPAENWGPQEVDGQRVDRGLVLP</sequence>
<dbReference type="PROSITE" id="PS50267">
    <property type="entry name" value="NA_NEUROTRAN_SYMP_3"/>
    <property type="match status" value="1"/>
</dbReference>
<feature type="binding site" evidence="8">
    <location>
        <position position="62"/>
    </location>
    <ligand>
        <name>Na(+)</name>
        <dbReference type="ChEBI" id="CHEBI:29101"/>
        <label>1</label>
    </ligand>
</feature>
<dbReference type="AlphaFoldDB" id="A0A9N9RU95"/>
<organism evidence="12 13">
    <name type="scientific">Chironomus riparius</name>
    <dbReference type="NCBI Taxonomy" id="315576"/>
    <lineage>
        <taxon>Eukaryota</taxon>
        <taxon>Metazoa</taxon>
        <taxon>Ecdysozoa</taxon>
        <taxon>Arthropoda</taxon>
        <taxon>Hexapoda</taxon>
        <taxon>Insecta</taxon>
        <taxon>Pterygota</taxon>
        <taxon>Neoptera</taxon>
        <taxon>Endopterygota</taxon>
        <taxon>Diptera</taxon>
        <taxon>Nematocera</taxon>
        <taxon>Chironomoidea</taxon>
        <taxon>Chironomidae</taxon>
        <taxon>Chironominae</taxon>
        <taxon>Chironomus</taxon>
    </lineage>
</organism>
<comment type="subcellular location">
    <subcellularLocation>
        <location evidence="1">Membrane</location>
        <topology evidence="1">Multi-pass membrane protein</topology>
    </subcellularLocation>
</comment>
<comment type="similarity">
    <text evidence="2 10">Belongs to the sodium:neurotransmitter symporter (SNF) (TC 2.A.22) family.</text>
</comment>
<feature type="binding site" evidence="8">
    <location>
        <position position="345"/>
    </location>
    <ligand>
        <name>Na(+)</name>
        <dbReference type="ChEBI" id="CHEBI:29101"/>
        <label>1</label>
    </ligand>
</feature>
<dbReference type="GO" id="GO:0015187">
    <property type="term" value="F:glycine transmembrane transporter activity"/>
    <property type="evidence" value="ECO:0007669"/>
    <property type="project" value="TreeGrafter"/>
</dbReference>
<dbReference type="Proteomes" id="UP001153620">
    <property type="component" value="Chromosome 2"/>
</dbReference>
<feature type="binding site" evidence="8">
    <location>
        <position position="57"/>
    </location>
    <ligand>
        <name>Na(+)</name>
        <dbReference type="ChEBI" id="CHEBI:29101"/>
        <label>1</label>
    </ligand>
</feature>
<proteinExistence type="inferred from homology"/>
<keyword evidence="8" id="KW-0479">Metal-binding</keyword>
<dbReference type="Pfam" id="PF00209">
    <property type="entry name" value="SNF"/>
    <property type="match status" value="1"/>
</dbReference>
<dbReference type="GO" id="GO:0015179">
    <property type="term" value="F:L-amino acid transmembrane transporter activity"/>
    <property type="evidence" value="ECO:0007669"/>
    <property type="project" value="TreeGrafter"/>
</dbReference>
<feature type="transmembrane region" description="Helical" evidence="11">
    <location>
        <begin position="295"/>
        <end position="322"/>
    </location>
</feature>
<keyword evidence="5 10" id="KW-0769">Symport</keyword>
<name>A0A9N9RU95_9DIPT</name>
<dbReference type="SUPFAM" id="SSF161070">
    <property type="entry name" value="SNF-like"/>
    <property type="match status" value="1"/>
</dbReference>
<feature type="transmembrane region" description="Helical" evidence="11">
    <location>
        <begin position="262"/>
        <end position="283"/>
    </location>
</feature>
<feature type="transmembrane region" description="Helical" evidence="11">
    <location>
        <begin position="503"/>
        <end position="524"/>
    </location>
</feature>
<feature type="transmembrane region" description="Helical" evidence="11">
    <location>
        <begin position="587"/>
        <end position="608"/>
    </location>
</feature>
<evidence type="ECO:0000256" key="6">
    <source>
        <dbReference type="ARBA" id="ARBA00022989"/>
    </source>
</evidence>
<reference evidence="12" key="2">
    <citation type="submission" date="2022-10" db="EMBL/GenBank/DDBJ databases">
        <authorList>
            <consortium name="ENA_rothamsted_submissions"/>
            <consortium name="culmorum"/>
            <person name="King R."/>
        </authorList>
    </citation>
    <scope>NUCLEOTIDE SEQUENCE</scope>
</reference>
<feature type="binding site" evidence="8">
    <location>
        <position position="446"/>
    </location>
    <ligand>
        <name>Na(+)</name>
        <dbReference type="ChEBI" id="CHEBI:29101"/>
        <label>1</label>
    </ligand>
</feature>
<evidence type="ECO:0000256" key="7">
    <source>
        <dbReference type="ARBA" id="ARBA00023136"/>
    </source>
</evidence>
<gene>
    <name evidence="12" type="ORF">CHIRRI_LOCUS7916</name>
</gene>
<evidence type="ECO:0000256" key="10">
    <source>
        <dbReference type="RuleBase" id="RU003732"/>
    </source>
</evidence>
<accession>A0A9N9RU95</accession>
<keyword evidence="3 10" id="KW-0813">Transport</keyword>
<dbReference type="PRINTS" id="PR00176">
    <property type="entry name" value="NANEUSMPORT"/>
</dbReference>
<keyword evidence="6 11" id="KW-1133">Transmembrane helix</keyword>
<evidence type="ECO:0000256" key="4">
    <source>
        <dbReference type="ARBA" id="ARBA00022692"/>
    </source>
</evidence>
<feature type="transmembrane region" description="Helical" evidence="11">
    <location>
        <begin position="49"/>
        <end position="67"/>
    </location>
</feature>
<evidence type="ECO:0000256" key="2">
    <source>
        <dbReference type="ARBA" id="ARBA00006459"/>
    </source>
</evidence>
<keyword evidence="7 11" id="KW-0472">Membrane</keyword>
<feature type="transmembrane region" description="Helical" evidence="11">
    <location>
        <begin position="371"/>
        <end position="395"/>
    </location>
</feature>
<feature type="disulfide bond" evidence="9">
    <location>
        <begin position="161"/>
        <end position="170"/>
    </location>
</feature>
<keyword evidence="4 10" id="KW-0812">Transmembrane</keyword>
<feature type="transmembrane region" description="Helical" evidence="11">
    <location>
        <begin position="472"/>
        <end position="497"/>
    </location>
</feature>
<feature type="transmembrane region" description="Helical" evidence="11">
    <location>
        <begin position="430"/>
        <end position="451"/>
    </location>
</feature>
<evidence type="ECO:0000256" key="1">
    <source>
        <dbReference type="ARBA" id="ARBA00004141"/>
    </source>
</evidence>
<protein>
    <recommendedName>
        <fullName evidence="10">Transporter</fullName>
    </recommendedName>
</protein>
<evidence type="ECO:0000256" key="8">
    <source>
        <dbReference type="PIRSR" id="PIRSR600175-1"/>
    </source>
</evidence>
<keyword evidence="9" id="KW-1015">Disulfide bond</keyword>
<dbReference type="GO" id="GO:0005886">
    <property type="term" value="C:plasma membrane"/>
    <property type="evidence" value="ECO:0007669"/>
    <property type="project" value="TreeGrafter"/>
</dbReference>
<dbReference type="OrthoDB" id="6581954at2759"/>
<keyword evidence="13" id="KW-1185">Reference proteome</keyword>
<dbReference type="GO" id="GO:0046872">
    <property type="term" value="F:metal ion binding"/>
    <property type="evidence" value="ECO:0007669"/>
    <property type="project" value="UniProtKB-KW"/>
</dbReference>
<dbReference type="InterPro" id="IPR000175">
    <property type="entry name" value="Na/ntran_symport"/>
</dbReference>
<dbReference type="GO" id="GO:0005283">
    <property type="term" value="F:amino acid:sodium symporter activity"/>
    <property type="evidence" value="ECO:0007669"/>
    <property type="project" value="TreeGrafter"/>
</dbReference>
<evidence type="ECO:0000256" key="9">
    <source>
        <dbReference type="PIRSR" id="PIRSR600175-2"/>
    </source>
</evidence>
<dbReference type="GO" id="GO:0089718">
    <property type="term" value="P:amino acid import across plasma membrane"/>
    <property type="evidence" value="ECO:0007669"/>
    <property type="project" value="TreeGrafter"/>
</dbReference>
<evidence type="ECO:0000256" key="5">
    <source>
        <dbReference type="ARBA" id="ARBA00022847"/>
    </source>
</evidence>
<dbReference type="PROSITE" id="PS00610">
    <property type="entry name" value="NA_NEUROTRAN_SYMP_1"/>
    <property type="match status" value="1"/>
</dbReference>
<evidence type="ECO:0000313" key="12">
    <source>
        <dbReference type="EMBL" id="CAG9805040.1"/>
    </source>
</evidence>
<reference evidence="12" key="1">
    <citation type="submission" date="2022-01" db="EMBL/GenBank/DDBJ databases">
        <authorList>
            <person name="King R."/>
        </authorList>
    </citation>
    <scope>NUCLEOTIDE SEQUENCE</scope>
</reference>
<dbReference type="PANTHER" id="PTHR11616:SF236">
    <property type="entry name" value="TRANSPORTER"/>
    <property type="match status" value="1"/>
</dbReference>
<feature type="binding site" evidence="8">
    <location>
        <position position="442"/>
    </location>
    <ligand>
        <name>Na(+)</name>
        <dbReference type="ChEBI" id="CHEBI:29101"/>
        <label>1</label>
    </ligand>
</feature>
<feature type="transmembrane region" description="Helical" evidence="11">
    <location>
        <begin position="121"/>
        <end position="149"/>
    </location>
</feature>
<feature type="transmembrane region" description="Helical" evidence="11">
    <location>
        <begin position="79"/>
        <end position="100"/>
    </location>
</feature>
<feature type="transmembrane region" description="Helical" evidence="11">
    <location>
        <begin position="342"/>
        <end position="359"/>
    </location>
</feature>
<feature type="transmembrane region" description="Helical" evidence="11">
    <location>
        <begin position="545"/>
        <end position="567"/>
    </location>
</feature>
<evidence type="ECO:0000256" key="3">
    <source>
        <dbReference type="ARBA" id="ARBA00022448"/>
    </source>
</evidence>
<dbReference type="InterPro" id="IPR037272">
    <property type="entry name" value="SNS_sf"/>
</dbReference>